<proteinExistence type="predicted"/>
<feature type="region of interest" description="Disordered" evidence="1">
    <location>
        <begin position="1"/>
        <end position="23"/>
    </location>
</feature>
<evidence type="ECO:0000313" key="4">
    <source>
        <dbReference type="Proteomes" id="UP000241769"/>
    </source>
</evidence>
<accession>A0A2P6MTP2</accession>
<organism evidence="3 4">
    <name type="scientific">Planoprotostelium fungivorum</name>
    <dbReference type="NCBI Taxonomy" id="1890364"/>
    <lineage>
        <taxon>Eukaryota</taxon>
        <taxon>Amoebozoa</taxon>
        <taxon>Evosea</taxon>
        <taxon>Variosea</taxon>
        <taxon>Cavosteliida</taxon>
        <taxon>Cavosteliaceae</taxon>
        <taxon>Planoprotostelium</taxon>
    </lineage>
</organism>
<evidence type="ECO:0000313" key="3">
    <source>
        <dbReference type="EMBL" id="PRP75036.1"/>
    </source>
</evidence>
<dbReference type="Proteomes" id="UP000241769">
    <property type="component" value="Unassembled WGS sequence"/>
</dbReference>
<feature type="non-terminal residue" evidence="3">
    <location>
        <position position="1"/>
    </location>
</feature>
<dbReference type="EMBL" id="MDYQ01000420">
    <property type="protein sequence ID" value="PRP75036.1"/>
    <property type="molecule type" value="Genomic_DNA"/>
</dbReference>
<evidence type="ECO:0000256" key="1">
    <source>
        <dbReference type="SAM" id="MobiDB-lite"/>
    </source>
</evidence>
<keyword evidence="2" id="KW-0812">Transmembrane</keyword>
<dbReference type="AlphaFoldDB" id="A0A2P6MTP2"/>
<keyword evidence="2" id="KW-1133">Transmembrane helix</keyword>
<keyword evidence="4" id="KW-1185">Reference proteome</keyword>
<gene>
    <name evidence="3" type="ORF">PROFUN_15640</name>
</gene>
<dbReference type="InParanoid" id="A0A2P6MTP2"/>
<reference evidence="3 4" key="1">
    <citation type="journal article" date="2018" name="Genome Biol. Evol.">
        <title>Multiple Roots of Fruiting Body Formation in Amoebozoa.</title>
        <authorList>
            <person name="Hillmann F."/>
            <person name="Forbes G."/>
            <person name="Novohradska S."/>
            <person name="Ferling I."/>
            <person name="Riege K."/>
            <person name="Groth M."/>
            <person name="Westermann M."/>
            <person name="Marz M."/>
            <person name="Spaller T."/>
            <person name="Winckler T."/>
            <person name="Schaap P."/>
            <person name="Glockner G."/>
        </authorList>
    </citation>
    <scope>NUCLEOTIDE SEQUENCE [LARGE SCALE GENOMIC DNA]</scope>
    <source>
        <strain evidence="3 4">Jena</strain>
    </source>
</reference>
<comment type="caution">
    <text evidence="3">The sequence shown here is derived from an EMBL/GenBank/DDBJ whole genome shotgun (WGS) entry which is preliminary data.</text>
</comment>
<feature type="compositionally biased region" description="Basic and acidic residues" evidence="1">
    <location>
        <begin position="1"/>
        <end position="17"/>
    </location>
</feature>
<name>A0A2P6MTP2_9EUKA</name>
<sequence>FVEGGHHRWLAPKDDASHNGSAVRGTGRATADACFDVDRVDRVAVVVDEAVRAFSSGAVVPFAVAVGFVPTFLTREVLSGFRFFFFGRVVGVGGALLRWGSGGWLAFGQ</sequence>
<protein>
    <submittedName>
        <fullName evidence="3">Uncharacterized protein</fullName>
    </submittedName>
</protein>
<keyword evidence="2" id="KW-0472">Membrane</keyword>
<feature type="transmembrane region" description="Helical" evidence="2">
    <location>
        <begin position="85"/>
        <end position="107"/>
    </location>
</feature>
<feature type="transmembrane region" description="Helical" evidence="2">
    <location>
        <begin position="53"/>
        <end position="73"/>
    </location>
</feature>
<evidence type="ECO:0000256" key="2">
    <source>
        <dbReference type="SAM" id="Phobius"/>
    </source>
</evidence>